<dbReference type="RefSeq" id="WP_169640026.1">
    <property type="nucleotide sequence ID" value="NZ_CP048788.1"/>
</dbReference>
<keyword evidence="3" id="KW-1185">Reference proteome</keyword>
<sequence length="68" mass="7389">MSAPDTNIEKQQKRHRPALWGIKGAMIFGFLMIILLFVYVSMYAGEESADAVTNINGSEAGVVINTDG</sequence>
<dbReference type="Proteomes" id="UP000503308">
    <property type="component" value="Chromosome"/>
</dbReference>
<accession>A0A858SR13</accession>
<evidence type="ECO:0000313" key="2">
    <source>
        <dbReference type="EMBL" id="QJF50810.1"/>
    </source>
</evidence>
<dbReference type="KEGG" id="rpon:G3256_06390"/>
<keyword evidence="1" id="KW-0472">Membrane</keyword>
<dbReference type="AlphaFoldDB" id="A0A858SR13"/>
<keyword evidence="1" id="KW-0812">Transmembrane</keyword>
<evidence type="ECO:0000313" key="3">
    <source>
        <dbReference type="Proteomes" id="UP000503308"/>
    </source>
</evidence>
<keyword evidence="1" id="KW-1133">Transmembrane helix</keyword>
<feature type="transmembrane region" description="Helical" evidence="1">
    <location>
        <begin position="20"/>
        <end position="40"/>
    </location>
</feature>
<name>A0A858SR13_9RHOB</name>
<proteinExistence type="predicted"/>
<organism evidence="2 3">
    <name type="scientific">Roseobacter ponti</name>
    <dbReference type="NCBI Taxonomy" id="1891787"/>
    <lineage>
        <taxon>Bacteria</taxon>
        <taxon>Pseudomonadati</taxon>
        <taxon>Pseudomonadota</taxon>
        <taxon>Alphaproteobacteria</taxon>
        <taxon>Rhodobacterales</taxon>
        <taxon>Roseobacteraceae</taxon>
        <taxon>Roseobacter</taxon>
    </lineage>
</organism>
<dbReference type="EMBL" id="CP048788">
    <property type="protein sequence ID" value="QJF50810.1"/>
    <property type="molecule type" value="Genomic_DNA"/>
</dbReference>
<gene>
    <name evidence="2" type="ORF">G3256_06390</name>
</gene>
<reference evidence="2 3" key="1">
    <citation type="submission" date="2020-02" db="EMBL/GenBank/DDBJ databases">
        <title>Genome sequence of Roseobacter ponti.</title>
        <authorList>
            <person name="Hollensteiner J."/>
            <person name="Schneider D."/>
            <person name="Poehlein A."/>
            <person name="Daniel R."/>
        </authorList>
    </citation>
    <scope>NUCLEOTIDE SEQUENCE [LARGE SCALE GENOMIC DNA]</scope>
    <source>
        <strain evidence="2 3">DSM 106830</strain>
    </source>
</reference>
<evidence type="ECO:0000256" key="1">
    <source>
        <dbReference type="SAM" id="Phobius"/>
    </source>
</evidence>
<protein>
    <submittedName>
        <fullName evidence="2">Uncharacterized protein</fullName>
    </submittedName>
</protein>